<feature type="compositionally biased region" description="Basic residues" evidence="7">
    <location>
        <begin position="235"/>
        <end position="247"/>
    </location>
</feature>
<dbReference type="PROSITE" id="PS00280">
    <property type="entry name" value="BPTI_KUNITZ_1"/>
    <property type="match status" value="2"/>
</dbReference>
<feature type="domain" description="BPTI/Kunitz inhibitor" evidence="8">
    <location>
        <begin position="72"/>
        <end position="122"/>
    </location>
</feature>
<dbReference type="GO" id="GO:0007596">
    <property type="term" value="P:blood coagulation"/>
    <property type="evidence" value="ECO:0007669"/>
    <property type="project" value="UniProtKB-UniRule"/>
</dbReference>
<evidence type="ECO:0000256" key="6">
    <source>
        <dbReference type="PIRNR" id="PIRNR001620"/>
    </source>
</evidence>
<reference evidence="9" key="1">
    <citation type="submission" date="2025-08" db="UniProtKB">
        <authorList>
            <consortium name="Ensembl"/>
        </authorList>
    </citation>
    <scope>IDENTIFICATION</scope>
</reference>
<keyword evidence="2 6" id="KW-0356">Hemostasis</keyword>
<name>S4RW35_PETMA</name>
<reference evidence="9" key="2">
    <citation type="submission" date="2025-09" db="UniProtKB">
        <authorList>
            <consortium name="Ensembl"/>
        </authorList>
    </citation>
    <scope>IDENTIFICATION</scope>
</reference>
<dbReference type="PIRSF" id="PIRSF001620">
    <property type="entry name" value="TFPI"/>
    <property type="match status" value="1"/>
</dbReference>
<organism evidence="9">
    <name type="scientific">Petromyzon marinus</name>
    <name type="common">Sea lamprey</name>
    <dbReference type="NCBI Taxonomy" id="7757"/>
    <lineage>
        <taxon>Eukaryota</taxon>
        <taxon>Metazoa</taxon>
        <taxon>Chordata</taxon>
        <taxon>Craniata</taxon>
        <taxon>Vertebrata</taxon>
        <taxon>Cyclostomata</taxon>
        <taxon>Hyperoartia</taxon>
        <taxon>Petromyzontiformes</taxon>
        <taxon>Petromyzontidae</taxon>
        <taxon>Petromyzon</taxon>
    </lineage>
</organism>
<dbReference type="Gene3D" id="4.10.410.10">
    <property type="entry name" value="Pancreatic trypsin inhibitor Kunitz domain"/>
    <property type="match status" value="3"/>
</dbReference>
<dbReference type="HOGENOM" id="CLU_058441_2_0_1"/>
<evidence type="ECO:0000256" key="3">
    <source>
        <dbReference type="ARBA" id="ARBA00022900"/>
    </source>
</evidence>
<dbReference type="STRING" id="7757.ENSPMAP00000009425"/>
<dbReference type="OMA" id="TECYQEC"/>
<proteinExistence type="predicted"/>
<dbReference type="InterPro" id="IPR002223">
    <property type="entry name" value="Kunitz_BPTI"/>
</dbReference>
<keyword evidence="4 6" id="KW-0094">Blood coagulation</keyword>
<dbReference type="Ensembl" id="ENSPMAT00000009465.1">
    <property type="protein sequence ID" value="ENSPMAP00000009425.1"/>
    <property type="gene ID" value="ENSPMAG00000008558.1"/>
</dbReference>
<evidence type="ECO:0000256" key="4">
    <source>
        <dbReference type="ARBA" id="ARBA00023084"/>
    </source>
</evidence>
<keyword evidence="1 6" id="KW-0646">Protease inhibitor</keyword>
<sequence length="258" mass="29305">CLLNPTTGPCRGSFTRWTYDAATSTCKEFTYGGCRGNQNNFLEEAECLMDCGRSDVKMAVYCWQFGSWPYICLLEEAVGPCRGSFTRWIYDAESSNCKEFTYGGCGGNFNNFLEETECMVTCGRSLGTLRTCRYHRTLNYLVVNNSCFLISSCWMTRRLFHVQDVCLLEAVTSPCRGSFTRWTYDAESGHCKEFTYGGCGGNFNNFLEETECVAMCGLQDGFDKRDKTGGGNLRQQKRSRTHGRSVRRSYMEVRCCDM</sequence>
<dbReference type="GO" id="GO:0004867">
    <property type="term" value="F:serine-type endopeptidase inhibitor activity"/>
    <property type="evidence" value="ECO:0007669"/>
    <property type="project" value="UniProtKB-UniRule"/>
</dbReference>
<evidence type="ECO:0000313" key="9">
    <source>
        <dbReference type="Ensembl" id="ENSPMAP00000009425.1"/>
    </source>
</evidence>
<dbReference type="SMART" id="SM00131">
    <property type="entry name" value="KU"/>
    <property type="match status" value="3"/>
</dbReference>
<evidence type="ECO:0000259" key="8">
    <source>
        <dbReference type="PROSITE" id="PS50279"/>
    </source>
</evidence>
<feature type="domain" description="BPTI/Kunitz inhibitor" evidence="8">
    <location>
        <begin position="166"/>
        <end position="216"/>
    </location>
</feature>
<dbReference type="Pfam" id="PF00014">
    <property type="entry name" value="Kunitz_BPTI"/>
    <property type="match status" value="3"/>
</dbReference>
<dbReference type="GeneTree" id="ENSGT00940000160348"/>
<dbReference type="GO" id="GO:0005576">
    <property type="term" value="C:extracellular region"/>
    <property type="evidence" value="ECO:0007669"/>
    <property type="project" value="InterPro"/>
</dbReference>
<dbReference type="PANTHER" id="PTHR47247:SF1">
    <property type="entry name" value="KUNITZ-TYPE PROTEASE INHIBITOR 2"/>
    <property type="match status" value="1"/>
</dbReference>
<keyword evidence="5" id="KW-1015">Disulfide bond</keyword>
<evidence type="ECO:0000256" key="7">
    <source>
        <dbReference type="SAM" id="MobiDB-lite"/>
    </source>
</evidence>
<dbReference type="InterPro" id="IPR020901">
    <property type="entry name" value="Prtase_inh_Kunz-CS"/>
</dbReference>
<dbReference type="FunFam" id="4.10.410.10:FF:000006">
    <property type="entry name" value="Serine peptidase inhibitor, Kunitz type 1"/>
    <property type="match status" value="1"/>
</dbReference>
<keyword evidence="3 6" id="KW-0722">Serine protease inhibitor</keyword>
<dbReference type="AlphaFoldDB" id="S4RW35"/>
<evidence type="ECO:0000256" key="2">
    <source>
        <dbReference type="ARBA" id="ARBA00022696"/>
    </source>
</evidence>
<feature type="domain" description="BPTI/Kunitz inhibitor" evidence="8">
    <location>
        <begin position="1"/>
        <end position="51"/>
    </location>
</feature>
<evidence type="ECO:0000256" key="5">
    <source>
        <dbReference type="ARBA" id="ARBA00023157"/>
    </source>
</evidence>
<evidence type="ECO:0000256" key="1">
    <source>
        <dbReference type="ARBA" id="ARBA00022690"/>
    </source>
</evidence>
<dbReference type="InterPro" id="IPR036880">
    <property type="entry name" value="Kunitz_BPTI_sf"/>
</dbReference>
<dbReference type="PRINTS" id="PR00759">
    <property type="entry name" value="BASICPTASE"/>
</dbReference>
<dbReference type="PANTHER" id="PTHR47247">
    <property type="entry name" value="KUNITZ-TYPE PROTEASE INHIBITOR 2"/>
    <property type="match status" value="1"/>
</dbReference>
<dbReference type="SUPFAM" id="SSF57362">
    <property type="entry name" value="BPTI-like"/>
    <property type="match status" value="3"/>
</dbReference>
<dbReference type="InterPro" id="IPR008296">
    <property type="entry name" value="TFPI-like"/>
</dbReference>
<accession>S4RW35</accession>
<dbReference type="PROSITE" id="PS50279">
    <property type="entry name" value="BPTI_KUNITZ_2"/>
    <property type="match status" value="3"/>
</dbReference>
<protein>
    <recommendedName>
        <fullName evidence="6">Tissue factor pathway inhibitor</fullName>
    </recommendedName>
</protein>
<feature type="region of interest" description="Disordered" evidence="7">
    <location>
        <begin position="227"/>
        <end position="247"/>
    </location>
</feature>